<evidence type="ECO:0008006" key="5">
    <source>
        <dbReference type="Google" id="ProtNLM"/>
    </source>
</evidence>
<protein>
    <recommendedName>
        <fullName evidence="5">Cadherin domain-containing protein</fullName>
    </recommendedName>
</protein>
<dbReference type="PROSITE" id="PS00232">
    <property type="entry name" value="CADHERIN_1"/>
    <property type="match status" value="1"/>
</dbReference>
<sequence>MTIKVTDVNDNAPRFELPDYQAHNVDEDVAVGTSILQ</sequence>
<dbReference type="AlphaFoldDB" id="A0A4Y2M5S8"/>
<dbReference type="Proteomes" id="UP000499080">
    <property type="component" value="Unassembled WGS sequence"/>
</dbReference>
<evidence type="ECO:0000256" key="1">
    <source>
        <dbReference type="ARBA" id="ARBA00004370"/>
    </source>
</evidence>
<dbReference type="SUPFAM" id="SSF49313">
    <property type="entry name" value="Cadherin-like"/>
    <property type="match status" value="1"/>
</dbReference>
<name>A0A4Y2M5S8_ARAVE</name>
<dbReference type="GO" id="GO:0005886">
    <property type="term" value="C:plasma membrane"/>
    <property type="evidence" value="ECO:0007669"/>
    <property type="project" value="InterPro"/>
</dbReference>
<dbReference type="InterPro" id="IPR020894">
    <property type="entry name" value="Cadherin_CS"/>
</dbReference>
<dbReference type="GO" id="GO:0007155">
    <property type="term" value="P:cell adhesion"/>
    <property type="evidence" value="ECO:0007669"/>
    <property type="project" value="InterPro"/>
</dbReference>
<comment type="caution">
    <text evidence="3">The sequence shown here is derived from an EMBL/GenBank/DDBJ whole genome shotgun (WGS) entry which is preliminary data.</text>
</comment>
<evidence type="ECO:0000256" key="2">
    <source>
        <dbReference type="ARBA" id="ARBA00023136"/>
    </source>
</evidence>
<accession>A0A4Y2M5S8</accession>
<feature type="non-terminal residue" evidence="3">
    <location>
        <position position="37"/>
    </location>
</feature>
<evidence type="ECO:0000313" key="3">
    <source>
        <dbReference type="EMBL" id="GBN21790.1"/>
    </source>
</evidence>
<dbReference type="InterPro" id="IPR015919">
    <property type="entry name" value="Cadherin-like_sf"/>
</dbReference>
<comment type="subcellular location">
    <subcellularLocation>
        <location evidence="1">Membrane</location>
    </subcellularLocation>
</comment>
<dbReference type="Gene3D" id="2.60.40.60">
    <property type="entry name" value="Cadherins"/>
    <property type="match status" value="1"/>
</dbReference>
<dbReference type="GO" id="GO:0005509">
    <property type="term" value="F:calcium ion binding"/>
    <property type="evidence" value="ECO:0007669"/>
    <property type="project" value="InterPro"/>
</dbReference>
<keyword evidence="2" id="KW-0472">Membrane</keyword>
<gene>
    <name evidence="3" type="ORF">AVEN_95448_1</name>
</gene>
<dbReference type="EMBL" id="BGPR01202552">
    <property type="protein sequence ID" value="GBN21790.1"/>
    <property type="molecule type" value="Genomic_DNA"/>
</dbReference>
<keyword evidence="4" id="KW-1185">Reference proteome</keyword>
<dbReference type="OrthoDB" id="6252479at2759"/>
<reference evidence="3 4" key="1">
    <citation type="journal article" date="2019" name="Sci. Rep.">
        <title>Orb-weaving spider Araneus ventricosus genome elucidates the spidroin gene catalogue.</title>
        <authorList>
            <person name="Kono N."/>
            <person name="Nakamura H."/>
            <person name="Ohtoshi R."/>
            <person name="Moran D.A.P."/>
            <person name="Shinohara A."/>
            <person name="Yoshida Y."/>
            <person name="Fujiwara M."/>
            <person name="Mori M."/>
            <person name="Tomita M."/>
            <person name="Arakawa K."/>
        </authorList>
    </citation>
    <scope>NUCLEOTIDE SEQUENCE [LARGE SCALE GENOMIC DNA]</scope>
</reference>
<evidence type="ECO:0000313" key="4">
    <source>
        <dbReference type="Proteomes" id="UP000499080"/>
    </source>
</evidence>
<proteinExistence type="predicted"/>
<organism evidence="3 4">
    <name type="scientific">Araneus ventricosus</name>
    <name type="common">Orbweaver spider</name>
    <name type="synonym">Epeira ventricosa</name>
    <dbReference type="NCBI Taxonomy" id="182803"/>
    <lineage>
        <taxon>Eukaryota</taxon>
        <taxon>Metazoa</taxon>
        <taxon>Ecdysozoa</taxon>
        <taxon>Arthropoda</taxon>
        <taxon>Chelicerata</taxon>
        <taxon>Arachnida</taxon>
        <taxon>Araneae</taxon>
        <taxon>Araneomorphae</taxon>
        <taxon>Entelegynae</taxon>
        <taxon>Araneoidea</taxon>
        <taxon>Araneidae</taxon>
        <taxon>Araneus</taxon>
    </lineage>
</organism>